<comment type="caution">
    <text evidence="5">The sequence shown here is derived from an EMBL/GenBank/DDBJ whole genome shotgun (WGS) entry which is preliminary data.</text>
</comment>
<keyword evidence="2" id="KW-0732">Signal</keyword>
<reference evidence="5 6" key="1">
    <citation type="journal article" date="2016" name="Nat. Commun.">
        <title>Thousands of microbial genomes shed light on interconnected biogeochemical processes in an aquifer system.</title>
        <authorList>
            <person name="Anantharaman K."/>
            <person name="Brown C.T."/>
            <person name="Hug L.A."/>
            <person name="Sharon I."/>
            <person name="Castelle C.J."/>
            <person name="Probst A.J."/>
            <person name="Thomas B.C."/>
            <person name="Singh A."/>
            <person name="Wilkins M.J."/>
            <person name="Karaoz U."/>
            <person name="Brodie E.L."/>
            <person name="Williams K.H."/>
            <person name="Hubbard S.S."/>
            <person name="Banfield J.F."/>
        </authorList>
    </citation>
    <scope>NUCLEOTIDE SEQUENCE [LARGE SCALE GENOMIC DNA]</scope>
</reference>
<dbReference type="EMBL" id="MFLE01000014">
    <property type="protein sequence ID" value="OGG61863.1"/>
    <property type="molecule type" value="Genomic_DNA"/>
</dbReference>
<evidence type="ECO:0000259" key="4">
    <source>
        <dbReference type="Pfam" id="PF13458"/>
    </source>
</evidence>
<dbReference type="Gene3D" id="3.40.50.2300">
    <property type="match status" value="2"/>
</dbReference>
<dbReference type="AlphaFoldDB" id="A0A1F6DKD2"/>
<evidence type="ECO:0000313" key="5">
    <source>
        <dbReference type="EMBL" id="OGG61863.1"/>
    </source>
</evidence>
<keyword evidence="3" id="KW-0472">Membrane</keyword>
<dbReference type="InterPro" id="IPR051010">
    <property type="entry name" value="BCAA_transport"/>
</dbReference>
<evidence type="ECO:0000256" key="3">
    <source>
        <dbReference type="SAM" id="Phobius"/>
    </source>
</evidence>
<feature type="transmembrane region" description="Helical" evidence="3">
    <location>
        <begin position="5"/>
        <end position="25"/>
    </location>
</feature>
<dbReference type="PANTHER" id="PTHR30483:SF6">
    <property type="entry name" value="PERIPLASMIC BINDING PROTEIN OF ABC TRANSPORTER FOR NATURAL AMINO ACIDS"/>
    <property type="match status" value="1"/>
</dbReference>
<dbReference type="Proteomes" id="UP000176511">
    <property type="component" value="Unassembled WGS sequence"/>
</dbReference>
<gene>
    <name evidence="5" type="ORF">A3C87_00495</name>
</gene>
<name>A0A1F6DKD2_9BACT</name>
<dbReference type="STRING" id="1798491.A3C87_00495"/>
<dbReference type="PANTHER" id="PTHR30483">
    <property type="entry name" value="LEUCINE-SPECIFIC-BINDING PROTEIN"/>
    <property type="match status" value="1"/>
</dbReference>
<comment type="similarity">
    <text evidence="1">Belongs to the leucine-binding protein family.</text>
</comment>
<accession>A0A1F6DKD2</accession>
<proteinExistence type="inferred from homology"/>
<evidence type="ECO:0000256" key="2">
    <source>
        <dbReference type="ARBA" id="ARBA00022729"/>
    </source>
</evidence>
<feature type="domain" description="Leucine-binding protein" evidence="4">
    <location>
        <begin position="48"/>
        <end position="378"/>
    </location>
</feature>
<dbReference type="SUPFAM" id="SSF53822">
    <property type="entry name" value="Periplasmic binding protein-like I"/>
    <property type="match status" value="1"/>
</dbReference>
<keyword evidence="3" id="KW-1133">Transmembrane helix</keyword>
<dbReference type="Pfam" id="PF13458">
    <property type="entry name" value="Peripla_BP_6"/>
    <property type="match status" value="1"/>
</dbReference>
<evidence type="ECO:0000313" key="6">
    <source>
        <dbReference type="Proteomes" id="UP000176511"/>
    </source>
</evidence>
<keyword evidence="3" id="KW-0812">Transmembrane</keyword>
<evidence type="ECO:0000256" key="1">
    <source>
        <dbReference type="ARBA" id="ARBA00010062"/>
    </source>
</evidence>
<sequence length="400" mass="44204">MKRIFIWVGVCVFFLALLGGGYLWFSKEETVQEEQVVKFLIPYSTSHASARSVYAGVDLALAEMGGYAGKYLIELVRVDISNTEVPAAFDDVKKIPSIIEHLDDPALLASIGPIASPVHIAIAPLLNRARVAQMGFSVTYTGLSKPNYASADEYRNLFPTGELTFFSMTANGERQSQVAVEFAWRRGANSLMLLSDGIAFGEGIVKSAGEYAATKQMTTIRYSLPEFASSTKNFDEIFATRPDAIIVGSFGSPRLFEFVNAAREYGYTGDIIGPSFSGTIENPGTFIHTENIFSVDPLPDQEDLVSVRAKEFERNYFEAYGEKPASRFTLAGYEAASLVFRIAAETGPDKTKFLNALRTVRSINTAYGLVAFNEYGAPRDPVLYISRLQDKKWVFEQEME</sequence>
<protein>
    <recommendedName>
        <fullName evidence="4">Leucine-binding protein domain-containing protein</fullName>
    </recommendedName>
</protein>
<dbReference type="InterPro" id="IPR028082">
    <property type="entry name" value="Peripla_BP_I"/>
</dbReference>
<organism evidence="5 6">
    <name type="scientific">Candidatus Kaiserbacteria bacterium RIFCSPHIGHO2_02_FULL_49_34</name>
    <dbReference type="NCBI Taxonomy" id="1798491"/>
    <lineage>
        <taxon>Bacteria</taxon>
        <taxon>Candidatus Kaiseribacteriota</taxon>
    </lineage>
</organism>
<dbReference type="InterPro" id="IPR028081">
    <property type="entry name" value="Leu-bd"/>
</dbReference>